<evidence type="ECO:0000259" key="7">
    <source>
        <dbReference type="Pfam" id="PF07687"/>
    </source>
</evidence>
<dbReference type="PROSITE" id="PS00758">
    <property type="entry name" value="ARGE_DAPE_CPG2_1"/>
    <property type="match status" value="1"/>
</dbReference>
<dbReference type="InterPro" id="IPR011650">
    <property type="entry name" value="Peptidase_M20_dimer"/>
</dbReference>
<dbReference type="PANTHER" id="PTHR45962:SF1">
    <property type="entry name" value="N-FATTY-ACYL-AMINO ACID SYNTHASE_HYDROLASE PM20D1"/>
    <property type="match status" value="1"/>
</dbReference>
<dbReference type="InterPro" id="IPR047177">
    <property type="entry name" value="Pept_M20A"/>
</dbReference>
<keyword evidence="6" id="KW-0472">Membrane</keyword>
<accession>A0ABR3JZN4</accession>
<evidence type="ECO:0000256" key="5">
    <source>
        <dbReference type="ARBA" id="ARBA00022833"/>
    </source>
</evidence>
<dbReference type="Pfam" id="PF01546">
    <property type="entry name" value="Peptidase_M20"/>
    <property type="match status" value="1"/>
</dbReference>
<dbReference type="Proteomes" id="UP001556367">
    <property type="component" value="Unassembled WGS sequence"/>
</dbReference>
<dbReference type="InterPro" id="IPR001261">
    <property type="entry name" value="ArgE/DapE_CS"/>
</dbReference>
<gene>
    <name evidence="8" type="ORF">HGRIS_006057</name>
</gene>
<evidence type="ECO:0000256" key="6">
    <source>
        <dbReference type="SAM" id="Phobius"/>
    </source>
</evidence>
<dbReference type="InterPro" id="IPR036264">
    <property type="entry name" value="Bact_exopeptidase_dim_dom"/>
</dbReference>
<dbReference type="Pfam" id="PF07687">
    <property type="entry name" value="M20_dimer"/>
    <property type="match status" value="1"/>
</dbReference>
<dbReference type="InterPro" id="IPR002933">
    <property type="entry name" value="Peptidase_M20"/>
</dbReference>
<evidence type="ECO:0000313" key="8">
    <source>
        <dbReference type="EMBL" id="KAL0961074.1"/>
    </source>
</evidence>
<dbReference type="Gene3D" id="3.40.630.10">
    <property type="entry name" value="Zn peptidases"/>
    <property type="match status" value="1"/>
</dbReference>
<dbReference type="InterPro" id="IPR017141">
    <property type="entry name" value="Pept_M20_carboxypep"/>
</dbReference>
<dbReference type="PANTHER" id="PTHR45962">
    <property type="entry name" value="N-FATTY-ACYL-AMINO ACID SYNTHASE/HYDROLASE PM20D1"/>
    <property type="match status" value="1"/>
</dbReference>
<evidence type="ECO:0000256" key="3">
    <source>
        <dbReference type="ARBA" id="ARBA00022723"/>
    </source>
</evidence>
<reference evidence="9" key="1">
    <citation type="submission" date="2024-06" db="EMBL/GenBank/DDBJ databases">
        <title>Multi-omics analyses provide insights into the biosynthesis of the anticancer antibiotic pleurotin in Hohenbuehelia grisea.</title>
        <authorList>
            <person name="Weaver J.A."/>
            <person name="Alberti F."/>
        </authorList>
    </citation>
    <scope>NUCLEOTIDE SEQUENCE [LARGE SCALE GENOMIC DNA]</scope>
    <source>
        <strain evidence="9">T-177</strain>
    </source>
</reference>
<dbReference type="PROSITE" id="PS00759">
    <property type="entry name" value="ARGE_DAPE_CPG2_2"/>
    <property type="match status" value="1"/>
</dbReference>
<keyword evidence="6" id="KW-0812">Transmembrane</keyword>
<keyword evidence="2" id="KW-0645">Protease</keyword>
<evidence type="ECO:0000256" key="2">
    <source>
        <dbReference type="ARBA" id="ARBA00022670"/>
    </source>
</evidence>
<dbReference type="Gene3D" id="3.30.70.360">
    <property type="match status" value="1"/>
</dbReference>
<keyword evidence="5" id="KW-0862">Zinc</keyword>
<comment type="caution">
    <text evidence="8">The sequence shown here is derived from an EMBL/GenBank/DDBJ whole genome shotgun (WGS) entry which is preliminary data.</text>
</comment>
<dbReference type="CDD" id="cd05674">
    <property type="entry name" value="M20_yscS"/>
    <property type="match status" value="1"/>
</dbReference>
<feature type="transmembrane region" description="Helical" evidence="6">
    <location>
        <begin position="44"/>
        <end position="67"/>
    </location>
</feature>
<name>A0ABR3JZN4_9AGAR</name>
<dbReference type="SUPFAM" id="SSF53187">
    <property type="entry name" value="Zn-dependent exopeptidases"/>
    <property type="match status" value="1"/>
</dbReference>
<keyword evidence="9" id="KW-1185">Reference proteome</keyword>
<feature type="domain" description="Peptidase M20 dimerisation" evidence="7">
    <location>
        <begin position="326"/>
        <end position="482"/>
    </location>
</feature>
<keyword evidence="3" id="KW-0479">Metal-binding</keyword>
<sequence length="627" mass="69378">MADSLLHLPLTRKSGKEIFQHPLEEDSYGGIVLRSRRLGGFRRLLVCILTGTLVALYALGHGGITYWNRGDYFTSFFLSPLSPVGSTSPSVVVQNDKSAICPQHPPIFPRKYEDLVRKLDRSFNTSTFQSWAYQNLQGAVRIPTETFDDFGPPGEDPRWDSRLKLHDYLSERFPLVKDNLRRTAVNHFALVYHWQGTDPSRKPILLTAHQDTVPVDPETIDEWTYPPFSGHFDGELIWGRGSADCKSLVISLLTTIETLLKNGFVPTQTVVLAFGMDEEMGGVNGGPAVRDYLLGEYGQNGFSMLVDEGLQFEGRGDLIFAQPSVSEKGVVSIKLDVSAPGGHAGTPPRHTSIAYLSLLLGALDSQPFPPHLFRNGSYFKSLECDAQHDPSLPGHVRDLIFKARHSDAALLALQEDLLESDELFGTIVSTTQAMTVIGGGVKTNALPTSAWANIDHRIADWSSTADVRQHYVDIITPLAKKYGLSFEAFDNVIIPSGLASTQGHIRIVEMFGVRREPSPVTPTEGSGPWELLSGTILSTLKTSMEDDNRNKTIIIQPTFVGIGNTDTGHYWNLTKNIFRYAHFQEGHSQGEHGIGEAIRAKSYLEIIRFFVRLIINAEESELLGDSS</sequence>
<protein>
    <recommendedName>
        <fullName evidence="7">Peptidase M20 dimerisation domain-containing protein</fullName>
    </recommendedName>
</protein>
<dbReference type="EMBL" id="JASNQZ010000001">
    <property type="protein sequence ID" value="KAL0961074.1"/>
    <property type="molecule type" value="Genomic_DNA"/>
</dbReference>
<evidence type="ECO:0000313" key="9">
    <source>
        <dbReference type="Proteomes" id="UP001556367"/>
    </source>
</evidence>
<dbReference type="SUPFAM" id="SSF55031">
    <property type="entry name" value="Bacterial exopeptidase dimerisation domain"/>
    <property type="match status" value="1"/>
</dbReference>
<evidence type="ECO:0000256" key="4">
    <source>
        <dbReference type="ARBA" id="ARBA00022801"/>
    </source>
</evidence>
<proteinExistence type="inferred from homology"/>
<keyword evidence="4" id="KW-0378">Hydrolase</keyword>
<keyword evidence="6" id="KW-1133">Transmembrane helix</keyword>
<evidence type="ECO:0000256" key="1">
    <source>
        <dbReference type="ARBA" id="ARBA00006247"/>
    </source>
</evidence>
<organism evidence="8 9">
    <name type="scientific">Hohenbuehelia grisea</name>
    <dbReference type="NCBI Taxonomy" id="104357"/>
    <lineage>
        <taxon>Eukaryota</taxon>
        <taxon>Fungi</taxon>
        <taxon>Dikarya</taxon>
        <taxon>Basidiomycota</taxon>
        <taxon>Agaricomycotina</taxon>
        <taxon>Agaricomycetes</taxon>
        <taxon>Agaricomycetidae</taxon>
        <taxon>Agaricales</taxon>
        <taxon>Pleurotineae</taxon>
        <taxon>Pleurotaceae</taxon>
        <taxon>Hohenbuehelia</taxon>
    </lineage>
</organism>
<dbReference type="PIRSF" id="PIRSF037217">
    <property type="entry name" value="Carboxypeptidase_S"/>
    <property type="match status" value="1"/>
</dbReference>
<comment type="similarity">
    <text evidence="1">Belongs to the peptidase M20A family.</text>
</comment>